<feature type="compositionally biased region" description="Basic residues" evidence="11">
    <location>
        <begin position="501"/>
        <end position="523"/>
    </location>
</feature>
<reference evidence="17 18" key="1">
    <citation type="submission" date="2024-08" db="EMBL/GenBank/DDBJ databases">
        <authorList>
            <person name="Cucini C."/>
            <person name="Frati F."/>
        </authorList>
    </citation>
    <scope>NUCLEOTIDE SEQUENCE [LARGE SCALE GENOMIC DNA]</scope>
</reference>
<evidence type="ECO:0000256" key="11">
    <source>
        <dbReference type="SAM" id="MobiDB-lite"/>
    </source>
</evidence>
<feature type="compositionally biased region" description="Low complexity" evidence="11">
    <location>
        <begin position="1711"/>
        <end position="1727"/>
    </location>
</feature>
<evidence type="ECO:0000256" key="6">
    <source>
        <dbReference type="ARBA" id="ARBA00022691"/>
    </source>
</evidence>
<dbReference type="SUPFAM" id="SSF47370">
    <property type="entry name" value="Bromodomain"/>
    <property type="match status" value="1"/>
</dbReference>
<dbReference type="Pfam" id="PF01426">
    <property type="entry name" value="BAH"/>
    <property type="match status" value="1"/>
</dbReference>
<feature type="compositionally biased region" description="Basic and acidic residues" evidence="11">
    <location>
        <begin position="76"/>
        <end position="85"/>
    </location>
</feature>
<evidence type="ECO:0000256" key="3">
    <source>
        <dbReference type="ARBA" id="ARBA00022454"/>
    </source>
</evidence>
<dbReference type="PROSITE" id="PS51215">
    <property type="entry name" value="AWS"/>
    <property type="match status" value="1"/>
</dbReference>
<feature type="domain" description="Bromo" evidence="12">
    <location>
        <begin position="1511"/>
        <end position="1569"/>
    </location>
</feature>
<protein>
    <recommendedName>
        <fullName evidence="19">Histone-lysine N-methyltransferase ash1</fullName>
    </recommendedName>
</protein>
<dbReference type="InterPro" id="IPR003616">
    <property type="entry name" value="Post-SET_dom"/>
</dbReference>
<evidence type="ECO:0000256" key="1">
    <source>
        <dbReference type="ARBA" id="ARBA00004123"/>
    </source>
</evidence>
<keyword evidence="18" id="KW-1185">Reference proteome</keyword>
<dbReference type="SMART" id="SM00439">
    <property type="entry name" value="BAH"/>
    <property type="match status" value="1"/>
</dbReference>
<dbReference type="InterPro" id="IPR001214">
    <property type="entry name" value="SET_dom"/>
</dbReference>
<dbReference type="InterPro" id="IPR006560">
    <property type="entry name" value="AWS_dom"/>
</dbReference>
<feature type="domain" description="SET" evidence="13">
    <location>
        <begin position="1233"/>
        <end position="1349"/>
    </location>
</feature>
<keyword evidence="7" id="KW-0156">Chromatin regulator</keyword>
<feature type="compositionally biased region" description="Basic and acidic residues" evidence="11">
    <location>
        <begin position="1126"/>
        <end position="1141"/>
    </location>
</feature>
<organism evidence="17 18">
    <name type="scientific">Orchesella dallaii</name>
    <dbReference type="NCBI Taxonomy" id="48710"/>
    <lineage>
        <taxon>Eukaryota</taxon>
        <taxon>Metazoa</taxon>
        <taxon>Ecdysozoa</taxon>
        <taxon>Arthropoda</taxon>
        <taxon>Hexapoda</taxon>
        <taxon>Collembola</taxon>
        <taxon>Entomobryomorpha</taxon>
        <taxon>Entomobryoidea</taxon>
        <taxon>Orchesellidae</taxon>
        <taxon>Orchesellinae</taxon>
        <taxon>Orchesella</taxon>
    </lineage>
</organism>
<evidence type="ECO:0000256" key="7">
    <source>
        <dbReference type="ARBA" id="ARBA00022853"/>
    </source>
</evidence>
<feature type="compositionally biased region" description="Low complexity" evidence="11">
    <location>
        <begin position="251"/>
        <end position="263"/>
    </location>
</feature>
<evidence type="ECO:0000313" key="17">
    <source>
        <dbReference type="EMBL" id="CAL8088245.1"/>
    </source>
</evidence>
<feature type="compositionally biased region" description="Low complexity" evidence="11">
    <location>
        <begin position="287"/>
        <end position="305"/>
    </location>
</feature>
<dbReference type="EMBL" id="CAXLJM020000022">
    <property type="protein sequence ID" value="CAL8088245.1"/>
    <property type="molecule type" value="Genomic_DNA"/>
</dbReference>
<feature type="compositionally biased region" description="Low complexity" evidence="11">
    <location>
        <begin position="876"/>
        <end position="894"/>
    </location>
</feature>
<evidence type="ECO:0000259" key="15">
    <source>
        <dbReference type="PROSITE" id="PS51038"/>
    </source>
</evidence>
<dbReference type="CDD" id="cd04717">
    <property type="entry name" value="BAH_polybromo"/>
    <property type="match status" value="1"/>
</dbReference>
<dbReference type="Pfam" id="PF00856">
    <property type="entry name" value="SET"/>
    <property type="match status" value="1"/>
</dbReference>
<evidence type="ECO:0000259" key="13">
    <source>
        <dbReference type="PROSITE" id="PS50280"/>
    </source>
</evidence>
<evidence type="ECO:0000256" key="2">
    <source>
        <dbReference type="ARBA" id="ARBA00004286"/>
    </source>
</evidence>
<dbReference type="Pfam" id="PF00439">
    <property type="entry name" value="Bromodomain"/>
    <property type="match status" value="1"/>
</dbReference>
<evidence type="ECO:0000313" key="18">
    <source>
        <dbReference type="Proteomes" id="UP001642540"/>
    </source>
</evidence>
<dbReference type="InterPro" id="IPR036427">
    <property type="entry name" value="Bromodomain-like_sf"/>
</dbReference>
<dbReference type="PROSITE" id="PS50280">
    <property type="entry name" value="SET"/>
    <property type="match status" value="1"/>
</dbReference>
<dbReference type="InterPro" id="IPR001025">
    <property type="entry name" value="BAH_dom"/>
</dbReference>
<feature type="region of interest" description="Disordered" evidence="11">
    <location>
        <begin position="695"/>
        <end position="740"/>
    </location>
</feature>
<dbReference type="SMART" id="SM00317">
    <property type="entry name" value="SET"/>
    <property type="match status" value="1"/>
</dbReference>
<dbReference type="PROSITE" id="PS50014">
    <property type="entry name" value="BROMODOMAIN_2"/>
    <property type="match status" value="1"/>
</dbReference>
<dbReference type="Gene3D" id="2.30.30.490">
    <property type="match status" value="1"/>
</dbReference>
<dbReference type="SMART" id="SM00570">
    <property type="entry name" value="AWS"/>
    <property type="match status" value="1"/>
</dbReference>
<dbReference type="PROSITE" id="PS50868">
    <property type="entry name" value="POST_SET"/>
    <property type="match status" value="1"/>
</dbReference>
<dbReference type="Gene3D" id="3.30.40.10">
    <property type="entry name" value="Zinc/RING finger domain, C3HC4 (zinc finger)"/>
    <property type="match status" value="1"/>
</dbReference>
<gene>
    <name evidence="17" type="ORF">ODALV1_LOCUS6994</name>
</gene>
<dbReference type="InterPro" id="IPR001487">
    <property type="entry name" value="Bromodomain"/>
</dbReference>
<feature type="domain" description="BAH" evidence="15">
    <location>
        <begin position="1869"/>
        <end position="1993"/>
    </location>
</feature>
<feature type="region of interest" description="Disordered" evidence="11">
    <location>
        <begin position="610"/>
        <end position="643"/>
    </location>
</feature>
<proteinExistence type="predicted"/>
<feature type="compositionally biased region" description="Polar residues" evidence="11">
    <location>
        <begin position="413"/>
        <end position="458"/>
    </location>
</feature>
<accession>A0ABP1Q5A4</accession>
<dbReference type="Pfam" id="PF17907">
    <property type="entry name" value="AWS"/>
    <property type="match status" value="1"/>
</dbReference>
<keyword evidence="4" id="KW-0489">Methyltransferase</keyword>
<feature type="region of interest" description="Disordered" evidence="11">
    <location>
        <begin position="53"/>
        <end position="232"/>
    </location>
</feature>
<dbReference type="SUPFAM" id="SSF57903">
    <property type="entry name" value="FYVE/PHD zinc finger"/>
    <property type="match status" value="1"/>
</dbReference>
<feature type="compositionally biased region" description="Polar residues" evidence="11">
    <location>
        <begin position="611"/>
        <end position="622"/>
    </location>
</feature>
<keyword evidence="6" id="KW-0949">S-adenosyl-L-methionine</keyword>
<feature type="compositionally biased region" description="Polar residues" evidence="11">
    <location>
        <begin position="1396"/>
        <end position="1409"/>
    </location>
</feature>
<keyword evidence="5" id="KW-0808">Transferase</keyword>
<dbReference type="SUPFAM" id="SSF82199">
    <property type="entry name" value="SET domain"/>
    <property type="match status" value="1"/>
</dbReference>
<dbReference type="InterPro" id="IPR046341">
    <property type="entry name" value="SET_dom_sf"/>
</dbReference>
<dbReference type="InterPro" id="IPR043151">
    <property type="entry name" value="BAH_sf"/>
</dbReference>
<dbReference type="PANTHER" id="PTHR46147:SF3">
    <property type="entry name" value="HISTONE-LYSINE N-METHYLTRANSFERASE ASH1"/>
    <property type="match status" value="1"/>
</dbReference>
<feature type="region of interest" description="Disordered" evidence="11">
    <location>
        <begin position="1670"/>
        <end position="1727"/>
    </location>
</feature>
<feature type="region of interest" description="Disordered" evidence="11">
    <location>
        <begin position="828"/>
        <end position="914"/>
    </location>
</feature>
<feature type="region of interest" description="Disordered" evidence="11">
    <location>
        <begin position="1122"/>
        <end position="1163"/>
    </location>
</feature>
<comment type="subcellular location">
    <subcellularLocation>
        <location evidence="2">Chromosome</location>
    </subcellularLocation>
    <subcellularLocation>
        <location evidence="1">Nucleus</location>
    </subcellularLocation>
</comment>
<evidence type="ECO:0000259" key="14">
    <source>
        <dbReference type="PROSITE" id="PS50868"/>
    </source>
</evidence>
<dbReference type="InterPro" id="IPR011011">
    <property type="entry name" value="Znf_FYVE_PHD"/>
</dbReference>
<feature type="domain" description="AWS" evidence="16">
    <location>
        <begin position="1185"/>
        <end position="1230"/>
    </location>
</feature>
<feature type="compositionally biased region" description="Low complexity" evidence="11">
    <location>
        <begin position="152"/>
        <end position="173"/>
    </location>
</feature>
<dbReference type="SMART" id="SM00297">
    <property type="entry name" value="BROMO"/>
    <property type="match status" value="1"/>
</dbReference>
<evidence type="ECO:0000256" key="8">
    <source>
        <dbReference type="ARBA" id="ARBA00023117"/>
    </source>
</evidence>
<evidence type="ECO:0000256" key="9">
    <source>
        <dbReference type="ARBA" id="ARBA00023242"/>
    </source>
</evidence>
<keyword evidence="3" id="KW-0158">Chromosome</keyword>
<feature type="region of interest" description="Disordered" evidence="11">
    <location>
        <begin position="246"/>
        <end position="529"/>
    </location>
</feature>
<evidence type="ECO:0000259" key="12">
    <source>
        <dbReference type="PROSITE" id="PS50014"/>
    </source>
</evidence>
<name>A0ABP1Q5A4_9HEXA</name>
<feature type="compositionally biased region" description="Low complexity" evidence="11">
    <location>
        <begin position="770"/>
        <end position="780"/>
    </location>
</feature>
<evidence type="ECO:0000259" key="16">
    <source>
        <dbReference type="PROSITE" id="PS51215"/>
    </source>
</evidence>
<dbReference type="CDD" id="cd19174">
    <property type="entry name" value="SET_ASH1L"/>
    <property type="match status" value="1"/>
</dbReference>
<evidence type="ECO:0008006" key="19">
    <source>
        <dbReference type="Google" id="ProtNLM"/>
    </source>
</evidence>
<feature type="compositionally biased region" description="Basic residues" evidence="11">
    <location>
        <begin position="1678"/>
        <end position="1688"/>
    </location>
</feature>
<dbReference type="PANTHER" id="PTHR46147">
    <property type="entry name" value="HISTONE-LYSINE N-METHYLTRANSFERASE ASH1"/>
    <property type="match status" value="1"/>
</dbReference>
<feature type="compositionally biased region" description="Polar residues" evidence="11">
    <location>
        <begin position="264"/>
        <end position="275"/>
    </location>
</feature>
<feature type="domain" description="Post-SET" evidence="14">
    <location>
        <begin position="1357"/>
        <end position="1373"/>
    </location>
</feature>
<dbReference type="SMART" id="SM00508">
    <property type="entry name" value="PostSET"/>
    <property type="match status" value="1"/>
</dbReference>
<dbReference type="InterPro" id="IPR013083">
    <property type="entry name" value="Znf_RING/FYVE/PHD"/>
</dbReference>
<keyword evidence="9" id="KW-0539">Nucleus</keyword>
<comment type="caution">
    <text evidence="17">The sequence shown here is derived from an EMBL/GenBank/DDBJ whole genome shotgun (WGS) entry which is preliminary data.</text>
</comment>
<feature type="compositionally biased region" description="Polar residues" evidence="11">
    <location>
        <begin position="360"/>
        <end position="383"/>
    </location>
</feature>
<dbReference type="Proteomes" id="UP001642540">
    <property type="component" value="Unassembled WGS sequence"/>
</dbReference>
<evidence type="ECO:0000256" key="4">
    <source>
        <dbReference type="ARBA" id="ARBA00022603"/>
    </source>
</evidence>
<sequence length="2121" mass="235738">MDNAIGDNSPRVLLLPDSLPLLHSIYPSREEESNPEDLPSTVDIAALNELPLSGADSSFHMGNAWRGTAAPKPRGKPVETQKNDKPMCNGLKTPCHSEESQESDGSNSDSDSDGSGCKTCSSASGSSSNCSSSCSSGSSGSSESDSDEESNKSLSSASSKAASRSSSVRKVSSVPLVNGKDRAKVASKSYHHHRIKQAGYASSSDSRSSRERKTKQRNFSISESNYEPGSIKLRIAALKPSISRRNENYMSASSQSSPHRNSSPWLSEDSSGETKGSTEKKLNKQIKSSPVPDVSPKKSVVPNSVLEKKSAPSPPIAAHGKSGVKTSSWSRSEGTPERQKHSLSSPESDRPKKKSKLSCLMTSLSPKNRPKTTNGTLVNGNSDGRSEIKHSSPPSQQKYLPRVSHDSDKPFPINQTPRKNVSSPAKPPQSSSITGMPSNDTIQGNLNNSYSPSFNPGQITTPIKTKAAKKYIPEDHLVIPELKVPPPTLSSKKTNGQDDRKKRKKKIKKSSKDKKKKKKNRKKLPPEPEGLKEICSEIISLNMTYEIAKKSTSDLGQNGPFELKKYTNFDKELLALQIPAPPRNSFPRIPIASTSTGRKRKISIVNDRMKANSTESHSTQLQRLPLKKRHHHTNSTSSLDKGSDLSISFDSKQAFSKSPGFSRPSFDITIPTSSVFIVKKEWEFHCDFGDLLKPQPTTASSSHSTEKKKESTTKTGNASARKQKSPAKKQNLSVPKKKQALVSPDITEIVVSTRRSGRIRKPRKLDLESAESPSSRAPSPQKLVVAKPLKKDVIKTKSDSLAVDLVPEEGCTSGEAVPSLPVRAKPAAGLRKRAVTTPVEDEMPKKRFKPATDCDNSLTESEISTEVETDVDTLVQSPPSSTTTTPITSPPQQQAKKRRKVNKTGFPSIKKKKKSGVKVIGSTIEGVEGEGATEVQIKEEESEIHPEVVVNKDGNASLAVEAMTLKDEVVIPEPSRAAHAFSLTLSERVKMRKRSSLDSRTSFSDSNDADSVNIAGIIMDLVNIPDPPLVVPEKTNYLPCGLLSNYFKTDDPNERARSVAETTNKILPFAADPESGEFNTTTNRDFRLPYEIWCMGVLRARNLYDSYMKIKREEEEAAALAAAEEAATRKQEMKSDRRKSENPAVPGTSKAKKEKMPEDVPPSWNFKKIKTNTYYGLQKPPTTTADEQSCLCTEGTDKCLSDDCLNRVVYTECPSSCGDSCKNRRIQKHETASGIKRRLTPNKGYGVFTDNDIKKGDFIIEYVGEVVSEAVFKERMHTIYANDTHHYCLHLDGGLVIDGHRAGGEGRFVNHSCEPNCEMQKWQVNGLSRMALFASRDIIPGEELSYDYNFTLFNPSEGQTCYCGSVKCRGVIGIRTRNGKNGDTKGNGKSAKGLASATNNGNLNGIQDPNSIDKMKHLTKKDRNFVQSHNCFLIRNYEKIRKMKYEVEDKVNIGERLEKIMTAWTTRYKAGSSKNKPPQVPEDDPKLARLARISQIFYELFVKVTTAKDENGSVLCQPFMTLPTKRKCPQLYAAVEDPIDLTLISKKILRGEYRTLNSFELDFGLVLTSFETAYEVEKPGISEAVKKIKSWYKTHKVTAMDELEPFIVHKGNKGSTVSNELPKFRNISVNPEEDDVILCICERSSDEGMMVQCDKCCVWQHCDCMRVPYPKKGDQKNNRRRKQRRRNKFFTPAAAPSAPSDTARNFTTPLNCSTSPSTSSSICSPNSSRLLNSRPLTALNDDVEIADLVINVKDEIPMEIKEDSNHSVELLSDLSKVGVSEMDTQRIDVDGDIEVNRPPPHLLLESEKKQGNGDEQPYYCERCDPRPVDKEVPLIGDSDTPEKTHFTTLVREDGFLIRRNDTVYVLRDPPHPVGAVVIVRPTYLNAGPLISKDCDIFRIDSLWKDQDGKRFAYGHHYVRPSETYHEHNRRFYRNEICRSPVSEVISIDLIHGRCWVLDPATYCKGRPVGCKEEHVYICEFRVDKLNRSFSKVGKTTHAVCMKPFAFNHFETKIQITRNYHPHGPPSPDFKLKPIANVLPAATQEKGKSVKKVEEKIRTVKTQTQSTLERLKVSKRRGEQKERLKKILDVLQSKIPEFKCQRNDLTNLLGRKKQVKKYALPE</sequence>
<feature type="region of interest" description="Disordered" evidence="11">
    <location>
        <begin position="753"/>
        <end position="780"/>
    </location>
</feature>
<feature type="compositionally biased region" description="Polar residues" evidence="11">
    <location>
        <begin position="634"/>
        <end position="643"/>
    </location>
</feature>
<evidence type="ECO:0000256" key="10">
    <source>
        <dbReference type="PROSITE-ProRule" id="PRU00035"/>
    </source>
</evidence>
<feature type="compositionally biased region" description="Low complexity" evidence="11">
    <location>
        <begin position="103"/>
        <end position="143"/>
    </location>
</feature>
<feature type="region of interest" description="Disordered" evidence="11">
    <location>
        <begin position="1379"/>
        <end position="1409"/>
    </location>
</feature>
<dbReference type="PROSITE" id="PS51038">
    <property type="entry name" value="BAH"/>
    <property type="match status" value="1"/>
</dbReference>
<feature type="compositionally biased region" description="Polar residues" evidence="11">
    <location>
        <begin position="324"/>
        <end position="333"/>
    </location>
</feature>
<dbReference type="Gene3D" id="1.20.920.10">
    <property type="entry name" value="Bromodomain-like"/>
    <property type="match status" value="1"/>
</dbReference>
<feature type="compositionally biased region" description="Polar residues" evidence="11">
    <location>
        <begin position="217"/>
        <end position="227"/>
    </location>
</feature>
<evidence type="ECO:0000256" key="5">
    <source>
        <dbReference type="ARBA" id="ARBA00022679"/>
    </source>
</evidence>
<keyword evidence="8 10" id="KW-0103">Bromodomain</keyword>
<dbReference type="Gene3D" id="2.170.270.10">
    <property type="entry name" value="SET domain"/>
    <property type="match status" value="1"/>
</dbReference>